<evidence type="ECO:0000313" key="2">
    <source>
        <dbReference type="Proteomes" id="UP000475325"/>
    </source>
</evidence>
<accession>A0A7C8NBT2</accession>
<evidence type="ECO:0000313" key="1">
    <source>
        <dbReference type="EMBL" id="KAF3113594.1"/>
    </source>
</evidence>
<gene>
    <name evidence="1" type="ORF">TWF102_000249</name>
</gene>
<comment type="caution">
    <text evidence="1">The sequence shown here is derived from an EMBL/GenBank/DDBJ whole genome shotgun (WGS) entry which is preliminary data.</text>
</comment>
<sequence length="251" mass="28761">MNPTGTLMMTQAIPMQYIGHPPCPNFFDYITSLNAPEGTRDFYYEAGILYAELAQHLHNFDPLTLKNFDGTLEAMQAYATYIQIHSLNKRIAIQAGISQIRWSHDISGKVERPIYPAHLWHGYANCIPLSHRISRLFYEKGLCPCGQKHQRPETSSENTINDFNRFKLGLMYPERKEVNPLAKIKQGPIEDDFFFQKEPIIPPSSPPCSPKKGQKFEKVLGVEKKFTFGVKLASPKGLKQYRISKRRRSEA</sequence>
<dbReference type="EMBL" id="WIQW01000001">
    <property type="protein sequence ID" value="KAF3113594.1"/>
    <property type="molecule type" value="Genomic_DNA"/>
</dbReference>
<dbReference type="Proteomes" id="UP000475325">
    <property type="component" value="Unassembled WGS sequence"/>
</dbReference>
<proteinExistence type="predicted"/>
<dbReference type="AlphaFoldDB" id="A0A7C8NBT2"/>
<name>A0A7C8NBT2_ORBOL</name>
<protein>
    <submittedName>
        <fullName evidence="1">Uncharacterized protein</fullName>
    </submittedName>
</protein>
<organism evidence="1 2">
    <name type="scientific">Orbilia oligospora</name>
    <name type="common">Nematode-trapping fungus</name>
    <name type="synonym">Arthrobotrys oligospora</name>
    <dbReference type="NCBI Taxonomy" id="2813651"/>
    <lineage>
        <taxon>Eukaryota</taxon>
        <taxon>Fungi</taxon>
        <taxon>Dikarya</taxon>
        <taxon>Ascomycota</taxon>
        <taxon>Pezizomycotina</taxon>
        <taxon>Orbiliomycetes</taxon>
        <taxon>Orbiliales</taxon>
        <taxon>Orbiliaceae</taxon>
        <taxon>Orbilia</taxon>
    </lineage>
</organism>
<reference evidence="1 2" key="1">
    <citation type="submission" date="2019-06" db="EMBL/GenBank/DDBJ databases">
        <authorList>
            <person name="Palmer J.M."/>
        </authorList>
    </citation>
    <scope>NUCLEOTIDE SEQUENCE [LARGE SCALE GENOMIC DNA]</scope>
    <source>
        <strain evidence="1 2">TWF102</strain>
    </source>
</reference>